<dbReference type="Proteomes" id="UP000252182">
    <property type="component" value="Chromosome"/>
</dbReference>
<name>A0A345DE49_9BURK</name>
<accession>A0A345DE49</accession>
<proteinExistence type="predicted"/>
<dbReference type="AlphaFoldDB" id="A0A345DE49"/>
<reference evidence="2" key="1">
    <citation type="submission" date="2018-07" db="EMBL/GenBank/DDBJ databases">
        <authorList>
            <person name="Kim H."/>
        </authorList>
    </citation>
    <scope>NUCLEOTIDE SEQUENCE [LARGE SCALE GENOMIC DNA]</scope>
    <source>
        <strain evidence="2">F02</strain>
    </source>
</reference>
<gene>
    <name evidence="1" type="ORF">DTO96_102392</name>
</gene>
<dbReference type="InterPro" id="IPR008861">
    <property type="entry name" value="GpX-like"/>
</dbReference>
<evidence type="ECO:0008006" key="3">
    <source>
        <dbReference type="Google" id="ProtNLM"/>
    </source>
</evidence>
<dbReference type="EMBL" id="CP031124">
    <property type="protein sequence ID" value="AXF86637.1"/>
    <property type="molecule type" value="Genomic_DNA"/>
</dbReference>
<organism evidence="1 2">
    <name type="scientific">Ephemeroptericola cinctiostellae</name>
    <dbReference type="NCBI Taxonomy" id="2268024"/>
    <lineage>
        <taxon>Bacteria</taxon>
        <taxon>Pseudomonadati</taxon>
        <taxon>Pseudomonadota</taxon>
        <taxon>Betaproteobacteria</taxon>
        <taxon>Burkholderiales</taxon>
        <taxon>Burkholderiaceae</taxon>
        <taxon>Ephemeroptericola</taxon>
    </lineage>
</organism>
<dbReference type="OrthoDB" id="8759063at2"/>
<dbReference type="Pfam" id="PF05489">
    <property type="entry name" value="Phage_tail_X"/>
    <property type="match status" value="1"/>
</dbReference>
<dbReference type="KEGG" id="hyf:DTO96_102392"/>
<dbReference type="RefSeq" id="WP_114563689.1">
    <property type="nucleotide sequence ID" value="NZ_CP031124.1"/>
</dbReference>
<evidence type="ECO:0000313" key="2">
    <source>
        <dbReference type="Proteomes" id="UP000252182"/>
    </source>
</evidence>
<evidence type="ECO:0000313" key="1">
    <source>
        <dbReference type="EMBL" id="AXF86637.1"/>
    </source>
</evidence>
<keyword evidence="2" id="KW-1185">Reference proteome</keyword>
<sequence>MAYTYRTKEGDVLDVLCAKVYRRDDMIEAVVLANPHVLDYPAILPRGIDLVFPDAPVATAVSPSSVARGGLWGDV</sequence>
<protein>
    <recommendedName>
        <fullName evidence="3">Phage tail protein X</fullName>
    </recommendedName>
</protein>